<comment type="caution">
    <text evidence="1">The sequence shown here is derived from an EMBL/GenBank/DDBJ whole genome shotgun (WGS) entry which is preliminary data.</text>
</comment>
<proteinExistence type="predicted"/>
<keyword evidence="2" id="KW-1185">Reference proteome</keyword>
<organism evidence="1 2">
    <name type="scientific">Salix dunnii</name>
    <dbReference type="NCBI Taxonomy" id="1413687"/>
    <lineage>
        <taxon>Eukaryota</taxon>
        <taxon>Viridiplantae</taxon>
        <taxon>Streptophyta</taxon>
        <taxon>Embryophyta</taxon>
        <taxon>Tracheophyta</taxon>
        <taxon>Spermatophyta</taxon>
        <taxon>Magnoliopsida</taxon>
        <taxon>eudicotyledons</taxon>
        <taxon>Gunneridae</taxon>
        <taxon>Pentapetalae</taxon>
        <taxon>rosids</taxon>
        <taxon>fabids</taxon>
        <taxon>Malpighiales</taxon>
        <taxon>Salicaceae</taxon>
        <taxon>Saliceae</taxon>
        <taxon>Salix</taxon>
    </lineage>
</organism>
<name>A0A835KDP9_9ROSI</name>
<gene>
    <name evidence="1" type="ORF">SADUNF_Sadunf03G0082000</name>
</gene>
<protein>
    <submittedName>
        <fullName evidence="1">Uncharacterized protein</fullName>
    </submittedName>
</protein>
<evidence type="ECO:0000313" key="1">
    <source>
        <dbReference type="EMBL" id="KAF9685705.1"/>
    </source>
</evidence>
<evidence type="ECO:0000313" key="2">
    <source>
        <dbReference type="Proteomes" id="UP000657918"/>
    </source>
</evidence>
<reference evidence="1 2" key="1">
    <citation type="submission" date="2020-10" db="EMBL/GenBank/DDBJ databases">
        <title>Plant Genome Project.</title>
        <authorList>
            <person name="Zhang R.-G."/>
        </authorList>
    </citation>
    <scope>NUCLEOTIDE SEQUENCE [LARGE SCALE GENOMIC DNA]</scope>
    <source>
        <strain evidence="1">FAFU-HL-1</strain>
        <tissue evidence="1">Leaf</tissue>
    </source>
</reference>
<accession>A0A835KDP9</accession>
<sequence>MIFLQSSEWPPLAARPWISLKWVVEQSLFYPISTCQEVDGIFIKKFFRFILIHLLVQSSKFKPRHRSLLIELLGSLIEVAGGKGHEVHCMATRALACKNNDEGTMHRVEKFALESQFLA</sequence>
<dbReference type="EMBL" id="JADGMS010000003">
    <property type="protein sequence ID" value="KAF9685705.1"/>
    <property type="molecule type" value="Genomic_DNA"/>
</dbReference>
<dbReference type="Proteomes" id="UP000657918">
    <property type="component" value="Unassembled WGS sequence"/>
</dbReference>
<dbReference type="AlphaFoldDB" id="A0A835KDP9"/>